<feature type="region of interest" description="Disordered" evidence="1">
    <location>
        <begin position="239"/>
        <end position="261"/>
    </location>
</feature>
<gene>
    <name evidence="2" type="ORF">CDCA_CDCA15G4077</name>
</gene>
<dbReference type="SUPFAM" id="SSF48452">
    <property type="entry name" value="TPR-like"/>
    <property type="match status" value="1"/>
</dbReference>
<dbReference type="Gene3D" id="1.20.58.320">
    <property type="entry name" value="TPR-like"/>
    <property type="match status" value="1"/>
</dbReference>
<dbReference type="InterPro" id="IPR010323">
    <property type="entry name" value="DUF924"/>
</dbReference>
<sequence length="294" mass="34017">MPQQKLCLQTVDDVLAYWFDGVTTREERREKMSSHDFFNKMAPKWFMGRDADFIRVQTASAELVHRAGRDELHDGEWATPRGYLALILLTDQFPRSIWRGTAEAYQYDERAQALSAHVVDHGWDKTHFYYAERIFIYLPFEHSERVEHQRRAVELMKNAASDTSWRLWFHNRFGVNVRMAKQHLRIIERFGRFPYRNDVLGRESTPDELRWLASPDLPIFARSQLSEKTRAALAEYKGHAAGDGSAAGRQTNHRSGSSSWTPIKRTAPWLAAATAVGLSATAAYRLYRIRQSQA</sequence>
<dbReference type="EMBL" id="JANCYW010000015">
    <property type="protein sequence ID" value="KAK4538052.1"/>
    <property type="molecule type" value="Genomic_DNA"/>
</dbReference>
<dbReference type="InterPro" id="IPR011990">
    <property type="entry name" value="TPR-like_helical_dom_sf"/>
</dbReference>
<protein>
    <recommendedName>
        <fullName evidence="4">DUF924 domain-containing protein</fullName>
    </recommendedName>
</protein>
<evidence type="ECO:0000313" key="2">
    <source>
        <dbReference type="EMBL" id="KAK4538052.1"/>
    </source>
</evidence>
<organism evidence="2 3">
    <name type="scientific">Cyanidium caldarium</name>
    <name type="common">Red alga</name>
    <dbReference type="NCBI Taxonomy" id="2771"/>
    <lineage>
        <taxon>Eukaryota</taxon>
        <taxon>Rhodophyta</taxon>
        <taxon>Bangiophyceae</taxon>
        <taxon>Cyanidiales</taxon>
        <taxon>Cyanidiaceae</taxon>
        <taxon>Cyanidium</taxon>
    </lineage>
</organism>
<reference evidence="2 3" key="1">
    <citation type="submission" date="2022-07" db="EMBL/GenBank/DDBJ databases">
        <title>Genome-wide signatures of adaptation to extreme environments.</title>
        <authorList>
            <person name="Cho C.H."/>
            <person name="Yoon H.S."/>
        </authorList>
    </citation>
    <scope>NUCLEOTIDE SEQUENCE [LARGE SCALE GENOMIC DNA]</scope>
    <source>
        <strain evidence="2 3">DBV 063 E5</strain>
    </source>
</reference>
<name>A0AAV9J0E1_CYACA</name>
<comment type="caution">
    <text evidence="2">The sequence shown here is derived from an EMBL/GenBank/DDBJ whole genome shotgun (WGS) entry which is preliminary data.</text>
</comment>
<dbReference type="Gene3D" id="1.25.40.10">
    <property type="entry name" value="Tetratricopeptide repeat domain"/>
    <property type="match status" value="1"/>
</dbReference>
<accession>A0AAV9J0E1</accession>
<dbReference type="Proteomes" id="UP001301350">
    <property type="component" value="Unassembled WGS sequence"/>
</dbReference>
<dbReference type="AlphaFoldDB" id="A0AAV9J0E1"/>
<proteinExistence type="predicted"/>
<evidence type="ECO:0000313" key="3">
    <source>
        <dbReference type="Proteomes" id="UP001301350"/>
    </source>
</evidence>
<evidence type="ECO:0008006" key="4">
    <source>
        <dbReference type="Google" id="ProtNLM"/>
    </source>
</evidence>
<evidence type="ECO:0000256" key="1">
    <source>
        <dbReference type="SAM" id="MobiDB-lite"/>
    </source>
</evidence>
<keyword evidence="3" id="KW-1185">Reference proteome</keyword>
<feature type="compositionally biased region" description="Polar residues" evidence="1">
    <location>
        <begin position="248"/>
        <end position="261"/>
    </location>
</feature>
<dbReference type="Pfam" id="PF06041">
    <property type="entry name" value="DUF924"/>
    <property type="match status" value="1"/>
</dbReference>